<proteinExistence type="predicted"/>
<keyword evidence="2" id="KW-1185">Reference proteome</keyword>
<evidence type="ECO:0000313" key="2">
    <source>
        <dbReference type="Proteomes" id="UP001497700"/>
    </source>
</evidence>
<accession>A0ACB9ZB48</accession>
<gene>
    <name evidence="1" type="ORF">F4820DRAFT_444425</name>
</gene>
<reference evidence="1 2" key="1">
    <citation type="journal article" date="2022" name="New Phytol.">
        <title>Ecological generalism drives hyperdiversity of secondary metabolite gene clusters in xylarialean endophytes.</title>
        <authorList>
            <person name="Franco M.E.E."/>
            <person name="Wisecaver J.H."/>
            <person name="Arnold A.E."/>
            <person name="Ju Y.M."/>
            <person name="Slot J.C."/>
            <person name="Ahrendt S."/>
            <person name="Moore L.P."/>
            <person name="Eastman K.E."/>
            <person name="Scott K."/>
            <person name="Konkel Z."/>
            <person name="Mondo S.J."/>
            <person name="Kuo A."/>
            <person name="Hayes R.D."/>
            <person name="Haridas S."/>
            <person name="Andreopoulos B."/>
            <person name="Riley R."/>
            <person name="LaButti K."/>
            <person name="Pangilinan J."/>
            <person name="Lipzen A."/>
            <person name="Amirebrahimi M."/>
            <person name="Yan J."/>
            <person name="Adam C."/>
            <person name="Keymanesh K."/>
            <person name="Ng V."/>
            <person name="Louie K."/>
            <person name="Northen T."/>
            <person name="Drula E."/>
            <person name="Henrissat B."/>
            <person name="Hsieh H.M."/>
            <person name="Youens-Clark K."/>
            <person name="Lutzoni F."/>
            <person name="Miadlikowska J."/>
            <person name="Eastwood D.C."/>
            <person name="Hamelin R.C."/>
            <person name="Grigoriev I.V."/>
            <person name="U'Ren J.M."/>
        </authorList>
    </citation>
    <scope>NUCLEOTIDE SEQUENCE [LARGE SCALE GENOMIC DNA]</scope>
    <source>
        <strain evidence="1 2">CBS 119005</strain>
    </source>
</reference>
<dbReference type="EMBL" id="MU393433">
    <property type="protein sequence ID" value="KAI4869035.1"/>
    <property type="molecule type" value="Genomic_DNA"/>
</dbReference>
<comment type="caution">
    <text evidence="1">The sequence shown here is derived from an EMBL/GenBank/DDBJ whole genome shotgun (WGS) entry which is preliminary data.</text>
</comment>
<organism evidence="1 2">
    <name type="scientific">Hypoxylon rubiginosum</name>
    <dbReference type="NCBI Taxonomy" id="110542"/>
    <lineage>
        <taxon>Eukaryota</taxon>
        <taxon>Fungi</taxon>
        <taxon>Dikarya</taxon>
        <taxon>Ascomycota</taxon>
        <taxon>Pezizomycotina</taxon>
        <taxon>Sordariomycetes</taxon>
        <taxon>Xylariomycetidae</taxon>
        <taxon>Xylariales</taxon>
        <taxon>Hypoxylaceae</taxon>
        <taxon>Hypoxylon</taxon>
    </lineage>
</organism>
<dbReference type="Proteomes" id="UP001497700">
    <property type="component" value="Unassembled WGS sequence"/>
</dbReference>
<protein>
    <submittedName>
        <fullName evidence="1">Uncharacterized protein</fullName>
    </submittedName>
</protein>
<sequence length="262" mass="27841">MPPLDVDSQFKFLIVCIKHSTAGRVDFTEVAKECDIVTKGAAAKRYERLMKAHGITLNGGAGVKKETKDTKDGVKTRPSKKRKLAAVDEDAGDVDEPVKTEVKGEVKTEDLIGVKAEQENGGVAPATIPTCVAPAANGSEPMAQTNNTSPSANAANDEDDDDVQLISATERRDDGSSSCDSALVYGHGGSVGHHHSHSHSHSPAPMIPGIHSFDYAANMGFPQQMAPTARMTTAPLTASPNSLPYGFPPHPWMYTHDSHGFL</sequence>
<name>A0ACB9ZB48_9PEZI</name>
<evidence type="ECO:0000313" key="1">
    <source>
        <dbReference type="EMBL" id="KAI4869035.1"/>
    </source>
</evidence>